<protein>
    <submittedName>
        <fullName evidence="1">Uncharacterized protein</fullName>
    </submittedName>
</protein>
<reference evidence="1" key="1">
    <citation type="journal article" date="2021" name="Environ. Microbiol.">
        <title>Gene family expansions and transcriptome signatures uncover fungal adaptations to wood decay.</title>
        <authorList>
            <person name="Hage H."/>
            <person name="Miyauchi S."/>
            <person name="Viragh M."/>
            <person name="Drula E."/>
            <person name="Min B."/>
            <person name="Chaduli D."/>
            <person name="Navarro D."/>
            <person name="Favel A."/>
            <person name="Norest M."/>
            <person name="Lesage-Meessen L."/>
            <person name="Balint B."/>
            <person name="Merenyi Z."/>
            <person name="de Eugenio L."/>
            <person name="Morin E."/>
            <person name="Martinez A.T."/>
            <person name="Baldrian P."/>
            <person name="Stursova M."/>
            <person name="Martinez M.J."/>
            <person name="Novotny C."/>
            <person name="Magnuson J.K."/>
            <person name="Spatafora J.W."/>
            <person name="Maurice S."/>
            <person name="Pangilinan J."/>
            <person name="Andreopoulos W."/>
            <person name="LaButti K."/>
            <person name="Hundley H."/>
            <person name="Na H."/>
            <person name="Kuo A."/>
            <person name="Barry K."/>
            <person name="Lipzen A."/>
            <person name="Henrissat B."/>
            <person name="Riley R."/>
            <person name="Ahrendt S."/>
            <person name="Nagy L.G."/>
            <person name="Grigoriev I.V."/>
            <person name="Martin F."/>
            <person name="Rosso M.N."/>
        </authorList>
    </citation>
    <scope>NUCLEOTIDE SEQUENCE</scope>
    <source>
        <strain evidence="1">CBS 384.51</strain>
    </source>
</reference>
<dbReference type="Proteomes" id="UP001055072">
    <property type="component" value="Unassembled WGS sequence"/>
</dbReference>
<sequence length="693" mass="77366">MTITIRIQYKGEAARKLATEEGNEAPTDPPRYMEQMERALSHFSIPPPHNSRAIWKSGFVLCNWNITRESSLYDIIFRGATRAQSIACKGTLENLSISFIHLFENNKPIWLNYKGRNNSTNSLTAESSTDTLADQSVSFERKKYSSYNHKYGPRSADEPSFSSDSLLSRTSTAATIPTSDSFVRSGSRRSSFQGGTDTTPYAERFYTASEAVRPVSPGTAPDTEDTLRRLAGSQTLLALLGQAPVNNDTLPVVKNEVLSPTPLHARPPSAPRVMHRSHSKGHSINDSAFPTRTLSNLDRSLTKPAPFQDNSDRTPQIWTSRDDRSYSRFNRYDRYDTRGPFAGATQKVPQQRRSASPISRGLSSNAGGDISVKRFRPDREGPERGFNDLPFTREQEPEQTGNTFKRHTYNGDKAAMNESSWSTGLKRPLSPATARYDQTSAPHTKRFHPVSSVAAEAAAARRPYVYKRQYNPAAMARRSASPMSSQSWVSNSRPAVHEQPGTKSPEPIAPAAAVETSNGSAPGQERINTLNRELWDVRRQLTALKAREDCISKELQVLRAPVSADPAGMPGTNGLTPEERVKTMELEMNCTLLTLDGFLPSHLGTDKHGLAWIVNLLDFSHCVALRERLEREKERRLLVEEACENERKRRKLAEDILDDTRRETNKPIMLPAMMDAFEKIAQLTGDALNKDEE</sequence>
<evidence type="ECO:0000313" key="2">
    <source>
        <dbReference type="Proteomes" id="UP001055072"/>
    </source>
</evidence>
<name>A0ACB8U8C8_9APHY</name>
<accession>A0ACB8U8C8</accession>
<keyword evidence="2" id="KW-1185">Reference proteome</keyword>
<dbReference type="EMBL" id="MU274907">
    <property type="protein sequence ID" value="KAI0090647.1"/>
    <property type="molecule type" value="Genomic_DNA"/>
</dbReference>
<gene>
    <name evidence="1" type="ORF">BDY19DRAFT_724568</name>
</gene>
<comment type="caution">
    <text evidence="1">The sequence shown here is derived from an EMBL/GenBank/DDBJ whole genome shotgun (WGS) entry which is preliminary data.</text>
</comment>
<evidence type="ECO:0000313" key="1">
    <source>
        <dbReference type="EMBL" id="KAI0090647.1"/>
    </source>
</evidence>
<organism evidence="1 2">
    <name type="scientific">Irpex rosettiformis</name>
    <dbReference type="NCBI Taxonomy" id="378272"/>
    <lineage>
        <taxon>Eukaryota</taxon>
        <taxon>Fungi</taxon>
        <taxon>Dikarya</taxon>
        <taxon>Basidiomycota</taxon>
        <taxon>Agaricomycotina</taxon>
        <taxon>Agaricomycetes</taxon>
        <taxon>Polyporales</taxon>
        <taxon>Irpicaceae</taxon>
        <taxon>Irpex</taxon>
    </lineage>
</organism>
<proteinExistence type="predicted"/>